<dbReference type="Proteomes" id="UP000093044">
    <property type="component" value="Chromosome"/>
</dbReference>
<keyword evidence="4" id="KW-1185">Reference proteome</keyword>
<reference evidence="3" key="1">
    <citation type="submission" date="2016-08" db="EMBL/GenBank/DDBJ databases">
        <title>Complete genome of Cloacibacillus porcorum.</title>
        <authorList>
            <person name="Looft T."/>
            <person name="Bayles D.O."/>
            <person name="Alt D.P."/>
        </authorList>
    </citation>
    <scope>NUCLEOTIDE SEQUENCE [LARGE SCALE GENOMIC DNA]</scope>
    <source>
        <strain evidence="3">CL-84</strain>
    </source>
</reference>
<dbReference type="SUPFAM" id="SSF110849">
    <property type="entry name" value="ParB/Sulfiredoxin"/>
    <property type="match status" value="1"/>
</dbReference>
<evidence type="ECO:0000313" key="3">
    <source>
        <dbReference type="EMBL" id="ANZ44073.1"/>
    </source>
</evidence>
<evidence type="ECO:0000313" key="4">
    <source>
        <dbReference type="Proteomes" id="UP000093044"/>
    </source>
</evidence>
<gene>
    <name evidence="3" type="ORF">BED41_02580</name>
</gene>
<dbReference type="GeneID" id="83056737"/>
<evidence type="ECO:0000256" key="1">
    <source>
        <dbReference type="SAM" id="MobiDB-lite"/>
    </source>
</evidence>
<dbReference type="RefSeq" id="WP_066742744.1">
    <property type="nucleotide sequence ID" value="NZ_CP016757.1"/>
</dbReference>
<name>A0A1B2I293_9BACT</name>
<dbReference type="Pfam" id="PF02195">
    <property type="entry name" value="ParB_N"/>
    <property type="match status" value="1"/>
</dbReference>
<feature type="domain" description="ParB-like N-terminal" evidence="2">
    <location>
        <begin position="60"/>
        <end position="146"/>
    </location>
</feature>
<sequence>MKINEIVKRYYPRELLSSEGASVLDGESVRALLRRFVDEANGDLDRLGDERRLYLLEDIQIDEPRFQSRNDISGEAVETYAQSYENGADMPPVDIALLDDGRLYLIDGFHRCRARMRMGAAWGFIDAVLHKNLSEADARFFSIKENMKNGLPLRSRRDREKAFAIYVETGRCRYPNGMLKSYREIAEELTFLGKDTARRYMSSLFPEIARQLSNRYGEPEAGPLEDSSSKTELPEKSTAPALLKSLKRTGERAAAIATDESALLYERQLLALLNASRARWRRGVIETADYEGISGED</sequence>
<evidence type="ECO:0000259" key="2">
    <source>
        <dbReference type="Pfam" id="PF02195"/>
    </source>
</evidence>
<accession>A0A1B2I293</accession>
<proteinExistence type="predicted"/>
<dbReference type="InterPro" id="IPR036086">
    <property type="entry name" value="ParB/Sulfiredoxin_sf"/>
</dbReference>
<dbReference type="AlphaFoldDB" id="A0A1B2I293"/>
<feature type="region of interest" description="Disordered" evidence="1">
    <location>
        <begin position="216"/>
        <end position="244"/>
    </location>
</feature>
<dbReference type="KEGG" id="cpor:BED41_02580"/>
<dbReference type="STRING" id="1197717.BED41_02580"/>
<organism evidence="3 4">
    <name type="scientific">Cloacibacillus porcorum</name>
    <dbReference type="NCBI Taxonomy" id="1197717"/>
    <lineage>
        <taxon>Bacteria</taxon>
        <taxon>Thermotogati</taxon>
        <taxon>Synergistota</taxon>
        <taxon>Synergistia</taxon>
        <taxon>Synergistales</taxon>
        <taxon>Synergistaceae</taxon>
        <taxon>Cloacibacillus</taxon>
    </lineage>
</organism>
<dbReference type="InterPro" id="IPR003115">
    <property type="entry name" value="ParB_N"/>
</dbReference>
<dbReference type="EMBL" id="CP016757">
    <property type="protein sequence ID" value="ANZ44073.1"/>
    <property type="molecule type" value="Genomic_DNA"/>
</dbReference>
<protein>
    <recommendedName>
        <fullName evidence="2">ParB-like N-terminal domain-containing protein</fullName>
    </recommendedName>
</protein>